<dbReference type="PANTHER" id="PTHR45436:SF5">
    <property type="entry name" value="SENSOR HISTIDINE KINASE TRCS"/>
    <property type="match status" value="1"/>
</dbReference>
<evidence type="ECO:0000256" key="5">
    <source>
        <dbReference type="ARBA" id="ARBA00022679"/>
    </source>
</evidence>
<evidence type="ECO:0000313" key="15">
    <source>
        <dbReference type="Proteomes" id="UP001199642"/>
    </source>
</evidence>
<keyword evidence="8 12" id="KW-1133">Transmembrane helix</keyword>
<dbReference type="Gene3D" id="1.10.287.130">
    <property type="match status" value="1"/>
</dbReference>
<feature type="transmembrane region" description="Helical" evidence="12">
    <location>
        <begin position="6"/>
        <end position="31"/>
    </location>
</feature>
<dbReference type="InterPro" id="IPR036097">
    <property type="entry name" value="HisK_dim/P_sf"/>
</dbReference>
<dbReference type="Pfam" id="PF02518">
    <property type="entry name" value="HATPase_c"/>
    <property type="match status" value="1"/>
</dbReference>
<dbReference type="GO" id="GO:0016301">
    <property type="term" value="F:kinase activity"/>
    <property type="evidence" value="ECO:0007669"/>
    <property type="project" value="UniProtKB-KW"/>
</dbReference>
<evidence type="ECO:0000256" key="10">
    <source>
        <dbReference type="ARBA" id="ARBA00023136"/>
    </source>
</evidence>
<dbReference type="InterPro" id="IPR003594">
    <property type="entry name" value="HATPase_dom"/>
</dbReference>
<keyword evidence="6 12" id="KW-0812">Transmembrane</keyword>
<dbReference type="EC" id="2.7.13.3" evidence="3"/>
<dbReference type="CDD" id="cd00082">
    <property type="entry name" value="HisKA"/>
    <property type="match status" value="1"/>
</dbReference>
<dbReference type="SUPFAM" id="SSF47384">
    <property type="entry name" value="Homodimeric domain of signal transducing histidine kinase"/>
    <property type="match status" value="1"/>
</dbReference>
<dbReference type="Proteomes" id="UP001199642">
    <property type="component" value="Chromosome"/>
</dbReference>
<evidence type="ECO:0000256" key="6">
    <source>
        <dbReference type="ARBA" id="ARBA00022692"/>
    </source>
</evidence>
<keyword evidence="4" id="KW-0597">Phosphoprotein</keyword>
<feature type="domain" description="Histidine kinase" evidence="13">
    <location>
        <begin position="161"/>
        <end position="379"/>
    </location>
</feature>
<reference evidence="14 15" key="1">
    <citation type="submission" date="2023-01" db="EMBL/GenBank/DDBJ databases">
        <title>Characterization of estradiol degrading bacteria Microbacterium sp. MZT7 and reveal degrading genes through genome analysis.</title>
        <authorList>
            <person name="Hao P."/>
            <person name="Gao Y."/>
        </authorList>
    </citation>
    <scope>NUCLEOTIDE SEQUENCE [LARGE SCALE GENOMIC DNA]</scope>
    <source>
        <strain evidence="14 15">MZT7</strain>
    </source>
</reference>
<dbReference type="SMART" id="SM00388">
    <property type="entry name" value="HisKA"/>
    <property type="match status" value="1"/>
</dbReference>
<proteinExistence type="predicted"/>
<keyword evidence="15" id="KW-1185">Reference proteome</keyword>
<dbReference type="PANTHER" id="PTHR45436">
    <property type="entry name" value="SENSOR HISTIDINE KINASE YKOH"/>
    <property type="match status" value="1"/>
</dbReference>
<dbReference type="EMBL" id="CP082781">
    <property type="protein sequence ID" value="UGS25798.1"/>
    <property type="molecule type" value="Genomic_DNA"/>
</dbReference>
<evidence type="ECO:0000256" key="3">
    <source>
        <dbReference type="ARBA" id="ARBA00012438"/>
    </source>
</evidence>
<evidence type="ECO:0000256" key="12">
    <source>
        <dbReference type="SAM" id="Phobius"/>
    </source>
</evidence>
<evidence type="ECO:0000256" key="11">
    <source>
        <dbReference type="SAM" id="Coils"/>
    </source>
</evidence>
<gene>
    <name evidence="14" type="ORF">K8F61_14210</name>
</gene>
<protein>
    <recommendedName>
        <fullName evidence="3">histidine kinase</fullName>
        <ecNumber evidence="3">2.7.13.3</ecNumber>
    </recommendedName>
</protein>
<evidence type="ECO:0000256" key="9">
    <source>
        <dbReference type="ARBA" id="ARBA00023012"/>
    </source>
</evidence>
<feature type="transmembrane region" description="Helical" evidence="12">
    <location>
        <begin position="75"/>
        <end position="97"/>
    </location>
</feature>
<keyword evidence="5" id="KW-0808">Transferase</keyword>
<name>A0ABY3RP60_9MICO</name>
<feature type="transmembrane region" description="Helical" evidence="12">
    <location>
        <begin position="43"/>
        <end position="63"/>
    </location>
</feature>
<dbReference type="RefSeq" id="WP_231819573.1">
    <property type="nucleotide sequence ID" value="NZ_CP082781.1"/>
</dbReference>
<dbReference type="Pfam" id="PF00512">
    <property type="entry name" value="HisKA"/>
    <property type="match status" value="1"/>
</dbReference>
<evidence type="ECO:0000259" key="13">
    <source>
        <dbReference type="PROSITE" id="PS50109"/>
    </source>
</evidence>
<organism evidence="14 15">
    <name type="scientific">Microbacterium resistens</name>
    <dbReference type="NCBI Taxonomy" id="156977"/>
    <lineage>
        <taxon>Bacteria</taxon>
        <taxon>Bacillati</taxon>
        <taxon>Actinomycetota</taxon>
        <taxon>Actinomycetes</taxon>
        <taxon>Micrococcales</taxon>
        <taxon>Microbacteriaceae</taxon>
        <taxon>Microbacterium</taxon>
    </lineage>
</organism>
<evidence type="ECO:0000256" key="1">
    <source>
        <dbReference type="ARBA" id="ARBA00000085"/>
    </source>
</evidence>
<evidence type="ECO:0000256" key="7">
    <source>
        <dbReference type="ARBA" id="ARBA00022777"/>
    </source>
</evidence>
<dbReference type="InterPro" id="IPR004358">
    <property type="entry name" value="Sig_transdc_His_kin-like_C"/>
</dbReference>
<dbReference type="CDD" id="cd00075">
    <property type="entry name" value="HATPase"/>
    <property type="match status" value="1"/>
</dbReference>
<dbReference type="InterPro" id="IPR005467">
    <property type="entry name" value="His_kinase_dom"/>
</dbReference>
<evidence type="ECO:0000256" key="2">
    <source>
        <dbReference type="ARBA" id="ARBA00004236"/>
    </source>
</evidence>
<dbReference type="InterPro" id="IPR003661">
    <property type="entry name" value="HisK_dim/P_dom"/>
</dbReference>
<dbReference type="SMART" id="SM00387">
    <property type="entry name" value="HATPase_c"/>
    <property type="match status" value="1"/>
</dbReference>
<keyword evidence="9" id="KW-0902">Two-component regulatory system</keyword>
<evidence type="ECO:0000313" key="14">
    <source>
        <dbReference type="EMBL" id="UGS25798.1"/>
    </source>
</evidence>
<dbReference type="PROSITE" id="PS50109">
    <property type="entry name" value="HIS_KIN"/>
    <property type="match status" value="1"/>
</dbReference>
<feature type="coiled-coil region" evidence="11">
    <location>
        <begin position="127"/>
        <end position="154"/>
    </location>
</feature>
<dbReference type="SUPFAM" id="SSF55874">
    <property type="entry name" value="ATPase domain of HSP90 chaperone/DNA topoisomerase II/histidine kinase"/>
    <property type="match status" value="1"/>
</dbReference>
<dbReference type="PRINTS" id="PR00344">
    <property type="entry name" value="BCTRLSENSOR"/>
</dbReference>
<evidence type="ECO:0000256" key="4">
    <source>
        <dbReference type="ARBA" id="ARBA00022553"/>
    </source>
</evidence>
<evidence type="ECO:0000256" key="8">
    <source>
        <dbReference type="ARBA" id="ARBA00022989"/>
    </source>
</evidence>
<accession>A0ABY3RP60</accession>
<comment type="subcellular location">
    <subcellularLocation>
        <location evidence="2">Cell membrane</location>
    </subcellularLocation>
</comment>
<dbReference type="InterPro" id="IPR050428">
    <property type="entry name" value="TCS_sensor_his_kinase"/>
</dbReference>
<dbReference type="Gene3D" id="3.30.565.10">
    <property type="entry name" value="Histidine kinase-like ATPase, C-terminal domain"/>
    <property type="match status" value="1"/>
</dbReference>
<keyword evidence="11" id="KW-0175">Coiled coil</keyword>
<keyword evidence="7 14" id="KW-0418">Kinase</keyword>
<comment type="catalytic activity">
    <reaction evidence="1">
        <text>ATP + protein L-histidine = ADP + protein N-phospho-L-histidine.</text>
        <dbReference type="EC" id="2.7.13.3"/>
    </reaction>
</comment>
<keyword evidence="10 12" id="KW-0472">Membrane</keyword>
<dbReference type="InterPro" id="IPR036890">
    <property type="entry name" value="HATPase_C_sf"/>
</dbReference>
<sequence length="388" mass="40839">MMPLDLGDIAVIVLTAVASALVVAGAALLALRLVRRPSLRIRMAIVAVAGVVTVGVAVLAIAFEMYISPHDLTVLVWVIGVSLVLGLGAAAVTAGAARRSLAALSHSVHRVGDGDVVTAHEGRWSEFDELSAELADVSSRLADAREELERLDSDRRRFFAWISHDLRTPLTAVHALAESLELGVADDPQRVAEQVRGQVRTMNRMVDDLFELSRLSSGSVRLQTEQVDLLDVVSGAVADVGTIAEARGVRITRSGLDGTAVWADPHKLTRIVVNLLGNAVRHAPPGSEIHVSATELAPDRLVLGVLDHGGGVAVEDLDRMFDVGWRADVARSTPDDGLAAGAGLGLAIARGLARAHGGDVYAEHAAGGFRVNVLLPRSSGEDPAPHTI</sequence>